<evidence type="ECO:0000313" key="3">
    <source>
        <dbReference type="EMBL" id="KAJ3094457.1"/>
    </source>
</evidence>
<evidence type="ECO:0008006" key="5">
    <source>
        <dbReference type="Google" id="ProtNLM"/>
    </source>
</evidence>
<dbReference type="PANTHER" id="PTHR12459:SF15">
    <property type="entry name" value="TRANSMEMBRANE PROTEIN 135"/>
    <property type="match status" value="1"/>
</dbReference>
<feature type="non-terminal residue" evidence="3">
    <location>
        <position position="427"/>
    </location>
</feature>
<dbReference type="EMBL" id="JADGJH010002852">
    <property type="protein sequence ID" value="KAJ3094457.1"/>
    <property type="molecule type" value="Genomic_DNA"/>
</dbReference>
<dbReference type="PANTHER" id="PTHR12459">
    <property type="entry name" value="TRANSMEMBRANE PROTEIN 135-RELATED"/>
    <property type="match status" value="1"/>
</dbReference>
<gene>
    <name evidence="3" type="ORF">HK100_006133</name>
</gene>
<accession>A0AAD5STG5</accession>
<protein>
    <recommendedName>
        <fullName evidence="5">Transmembrane protein 135 N-terminal domain-containing protein</fullName>
    </recommendedName>
</protein>
<proteinExistence type="predicted"/>
<feature type="compositionally biased region" description="Low complexity" evidence="1">
    <location>
        <begin position="213"/>
        <end position="223"/>
    </location>
</feature>
<keyword evidence="2" id="KW-0812">Transmembrane</keyword>
<dbReference type="AlphaFoldDB" id="A0AAD5STG5"/>
<keyword evidence="4" id="KW-1185">Reference proteome</keyword>
<evidence type="ECO:0000256" key="1">
    <source>
        <dbReference type="SAM" id="MobiDB-lite"/>
    </source>
</evidence>
<sequence>MGTKILVRHRENLKRLEVEAKMRRPFCKHKGTCSGNAIRGLIRAFFTLYLVKYGLSFVPALITGQIWKKPSLILKIGGKDTISFALFLSVFISSYKAALCTMRRLRPTSDDTLNPFIAGCVAGLSLGLDKNRSRRVMIALYLSTRTFHFIARWIWQRKIETIITGRPSKAVAAIEAEVEADGNGYSKKLLPEQHHHQHHSRQHGQHIRLWSDVVNGNNSNDGNRGSGSGNTAQNDNPKIKSSNKLLKTEAEIFAVDSPSSSPLMFARKALKVLTGLEASFPATNVDPAIKQKSVEDLLKEDQHVAMLRKNVRYAMGTLVMMFSSSQILMAYNSYQSFLLTHGGIRDQQPNRARDYLETMAHVIRAGMLGFSTEYLNPISSSTLFSSTEPDGVSTSSTLPPTFESNFPAGIDVSKFEPYMDYINQAPH</sequence>
<dbReference type="Proteomes" id="UP001211907">
    <property type="component" value="Unassembled WGS sequence"/>
</dbReference>
<keyword evidence="2" id="KW-1133">Transmembrane helix</keyword>
<feature type="transmembrane region" description="Helical" evidence="2">
    <location>
        <begin position="40"/>
        <end position="62"/>
    </location>
</feature>
<feature type="transmembrane region" description="Helical" evidence="2">
    <location>
        <begin position="82"/>
        <end position="99"/>
    </location>
</feature>
<evidence type="ECO:0000313" key="4">
    <source>
        <dbReference type="Proteomes" id="UP001211907"/>
    </source>
</evidence>
<evidence type="ECO:0000256" key="2">
    <source>
        <dbReference type="SAM" id="Phobius"/>
    </source>
</evidence>
<feature type="region of interest" description="Disordered" evidence="1">
    <location>
        <begin position="213"/>
        <end position="239"/>
    </location>
</feature>
<organism evidence="3 4">
    <name type="scientific">Physocladia obscura</name>
    <dbReference type="NCBI Taxonomy" id="109957"/>
    <lineage>
        <taxon>Eukaryota</taxon>
        <taxon>Fungi</taxon>
        <taxon>Fungi incertae sedis</taxon>
        <taxon>Chytridiomycota</taxon>
        <taxon>Chytridiomycota incertae sedis</taxon>
        <taxon>Chytridiomycetes</taxon>
        <taxon>Chytridiales</taxon>
        <taxon>Chytriomycetaceae</taxon>
        <taxon>Physocladia</taxon>
    </lineage>
</organism>
<reference evidence="3" key="1">
    <citation type="submission" date="2020-05" db="EMBL/GenBank/DDBJ databases">
        <title>Phylogenomic resolution of chytrid fungi.</title>
        <authorList>
            <person name="Stajich J.E."/>
            <person name="Amses K."/>
            <person name="Simmons R."/>
            <person name="Seto K."/>
            <person name="Myers J."/>
            <person name="Bonds A."/>
            <person name="Quandt C.A."/>
            <person name="Barry K."/>
            <person name="Liu P."/>
            <person name="Grigoriev I."/>
            <person name="Longcore J.E."/>
            <person name="James T.Y."/>
        </authorList>
    </citation>
    <scope>NUCLEOTIDE SEQUENCE</scope>
    <source>
        <strain evidence="3">JEL0513</strain>
    </source>
</reference>
<name>A0AAD5STG5_9FUNG</name>
<comment type="caution">
    <text evidence="3">The sequence shown here is derived from an EMBL/GenBank/DDBJ whole genome shotgun (WGS) entry which is preliminary data.</text>
</comment>
<keyword evidence="2" id="KW-0472">Membrane</keyword>
<dbReference type="InterPro" id="IPR026749">
    <property type="entry name" value="Tmem135"/>
</dbReference>